<name>A0A9K3CP24_9EUKA</name>
<dbReference type="FunFam" id="1.10.510.10:FF:000574">
    <property type="entry name" value="Cell division related protein kinase 2"/>
    <property type="match status" value="1"/>
</dbReference>
<proteinExistence type="inferred from homology"/>
<dbReference type="GO" id="GO:0005634">
    <property type="term" value="C:nucleus"/>
    <property type="evidence" value="ECO:0007669"/>
    <property type="project" value="TreeGrafter"/>
</dbReference>
<accession>A0A9K3CP24</accession>
<evidence type="ECO:0000256" key="7">
    <source>
        <dbReference type="ARBA" id="ARBA00022840"/>
    </source>
</evidence>
<dbReference type="InterPro" id="IPR014756">
    <property type="entry name" value="Ig_E-set"/>
</dbReference>
<keyword evidence="3" id="KW-0723">Serine/threonine-protein kinase</keyword>
<gene>
    <name evidence="12" type="ORF">KIPB_001480</name>
</gene>
<comment type="catalytic activity">
    <reaction evidence="9">
        <text>L-seryl-[protein] + ATP = O-phospho-L-seryl-[protein] + ADP + H(+)</text>
        <dbReference type="Rhea" id="RHEA:17989"/>
        <dbReference type="Rhea" id="RHEA-COMP:9863"/>
        <dbReference type="Rhea" id="RHEA-COMP:11604"/>
        <dbReference type="ChEBI" id="CHEBI:15378"/>
        <dbReference type="ChEBI" id="CHEBI:29999"/>
        <dbReference type="ChEBI" id="CHEBI:30616"/>
        <dbReference type="ChEBI" id="CHEBI:83421"/>
        <dbReference type="ChEBI" id="CHEBI:456216"/>
        <dbReference type="EC" id="2.7.11.22"/>
    </reaction>
</comment>
<keyword evidence="13" id="KW-1185">Reference proteome</keyword>
<dbReference type="InterPro" id="IPR011022">
    <property type="entry name" value="Arrestin_C-like"/>
</dbReference>
<dbReference type="Gene3D" id="1.10.510.10">
    <property type="entry name" value="Transferase(Phosphotransferase) domain 1"/>
    <property type="match status" value="1"/>
</dbReference>
<dbReference type="SUPFAM" id="SSF56112">
    <property type="entry name" value="Protein kinase-like (PK-like)"/>
    <property type="match status" value="1"/>
</dbReference>
<reference evidence="12 13" key="1">
    <citation type="journal article" date="2018" name="PLoS ONE">
        <title>The draft genome of Kipferlia bialata reveals reductive genome evolution in fornicate parasites.</title>
        <authorList>
            <person name="Tanifuji G."/>
            <person name="Takabayashi S."/>
            <person name="Kume K."/>
            <person name="Takagi M."/>
            <person name="Nakayama T."/>
            <person name="Kamikawa R."/>
            <person name="Inagaki Y."/>
            <person name="Hashimoto T."/>
        </authorList>
    </citation>
    <scope>NUCLEOTIDE SEQUENCE [LARGE SCALE GENOMIC DNA]</scope>
    <source>
        <strain evidence="12">NY0173</strain>
    </source>
</reference>
<evidence type="ECO:0000259" key="11">
    <source>
        <dbReference type="PROSITE" id="PS50011"/>
    </source>
</evidence>
<dbReference type="InterPro" id="IPR011009">
    <property type="entry name" value="Kinase-like_dom_sf"/>
</dbReference>
<dbReference type="PANTHER" id="PTHR24056">
    <property type="entry name" value="CELL DIVISION PROTEIN KINASE"/>
    <property type="match status" value="1"/>
</dbReference>
<protein>
    <recommendedName>
        <fullName evidence="2">cyclin-dependent kinase</fullName>
        <ecNumber evidence="2">2.7.11.22</ecNumber>
    </recommendedName>
</protein>
<evidence type="ECO:0000256" key="2">
    <source>
        <dbReference type="ARBA" id="ARBA00012425"/>
    </source>
</evidence>
<comment type="caution">
    <text evidence="12">The sequence shown here is derived from an EMBL/GenBank/DDBJ whole genome shotgun (WGS) entry which is preliminary data.</text>
</comment>
<sequence>RAVALKRIRLESSDEGVPSTAIREIALLKELKHPNIVDLLEVVHSEDKLTLVFEFVDQDLKVLMDANHGRLSSRLVKSLMYQLLRGTAYCHNRRVLHRDLKPQNLLISAKGELKLADFGLARAFGIPVRSYTHEVVTLWYRAPEVLLGSRTYGTAVDIWSIGCIFAECVMGRPLFPGKSERDELMRIFKLMGTPDASVWPGISQLPEYQSNYPVFVCRPVSSYLPDLGDSGRDLFLRMMEYDPAKRISARAALNHPFFGKYVPPTFTLDAFTRIRYGLELRLERPGLGPLLFIREVEVHPYYSWLHGDSSLSQSQSVSEAKHLSFGKGTVAVTLSTPRGIVAPAERLDFAVSIVNTSKASISKVKVSLHRKVCIKTGHSVVTRTDDLYKETVTKGTGGKLKIEAGHSWTGSIPLDLSHILPSGSVSLPSSDYSKWRTTAPGLVSQLITTDYVVRLMVQIPGHSAIKAKLPIIIMPSTEALSERLHADAVRRGVTSIRHLSVSQDREQTVSQGVQEFSAALSVPQVKQRMDIVEMTGYMQGDDRGSSLESDEERELDEEREREGERALAGETEVPHDL</sequence>
<dbReference type="InterPro" id="IPR050108">
    <property type="entry name" value="CDK"/>
</dbReference>
<feature type="region of interest" description="Disordered" evidence="10">
    <location>
        <begin position="536"/>
        <end position="577"/>
    </location>
</feature>
<evidence type="ECO:0000256" key="6">
    <source>
        <dbReference type="ARBA" id="ARBA00022777"/>
    </source>
</evidence>
<dbReference type="InterPro" id="IPR008271">
    <property type="entry name" value="Ser/Thr_kinase_AS"/>
</dbReference>
<feature type="non-terminal residue" evidence="12">
    <location>
        <position position="1"/>
    </location>
</feature>
<evidence type="ECO:0000313" key="13">
    <source>
        <dbReference type="Proteomes" id="UP000265618"/>
    </source>
</evidence>
<dbReference type="Gene3D" id="3.30.200.20">
    <property type="entry name" value="Phosphorylase Kinase, domain 1"/>
    <property type="match status" value="1"/>
</dbReference>
<keyword evidence="4" id="KW-0808">Transferase</keyword>
<evidence type="ECO:0000256" key="10">
    <source>
        <dbReference type="SAM" id="MobiDB-lite"/>
    </source>
</evidence>
<keyword evidence="5" id="KW-0547">Nucleotide-binding</keyword>
<dbReference type="GO" id="GO:0005524">
    <property type="term" value="F:ATP binding"/>
    <property type="evidence" value="ECO:0007669"/>
    <property type="project" value="UniProtKB-KW"/>
</dbReference>
<dbReference type="Proteomes" id="UP000265618">
    <property type="component" value="Unassembled WGS sequence"/>
</dbReference>
<dbReference type="GO" id="GO:0005737">
    <property type="term" value="C:cytoplasm"/>
    <property type="evidence" value="ECO:0007669"/>
    <property type="project" value="TreeGrafter"/>
</dbReference>
<dbReference type="PANTHER" id="PTHR24056:SF46">
    <property type="entry name" value="CYCLIN-DEPENDENT KINASE 5"/>
    <property type="match status" value="1"/>
</dbReference>
<feature type="domain" description="Protein kinase" evidence="11">
    <location>
        <begin position="1"/>
        <end position="258"/>
    </location>
</feature>
<dbReference type="GO" id="GO:0004693">
    <property type="term" value="F:cyclin-dependent protein serine/threonine kinase activity"/>
    <property type="evidence" value="ECO:0007669"/>
    <property type="project" value="UniProtKB-EC"/>
</dbReference>
<comment type="similarity">
    <text evidence="1">Belongs to the protein kinase superfamily. CMGC Ser/Thr protein kinase family. CDC2/CDKX subfamily.</text>
</comment>
<evidence type="ECO:0000313" key="12">
    <source>
        <dbReference type="EMBL" id="GIQ80649.1"/>
    </source>
</evidence>
<evidence type="ECO:0000256" key="5">
    <source>
        <dbReference type="ARBA" id="ARBA00022741"/>
    </source>
</evidence>
<dbReference type="InterPro" id="IPR000719">
    <property type="entry name" value="Prot_kinase_dom"/>
</dbReference>
<dbReference type="OrthoDB" id="1732493at2759"/>
<dbReference type="Pfam" id="PF02752">
    <property type="entry name" value="Arrestin_C"/>
    <property type="match status" value="1"/>
</dbReference>
<dbReference type="Pfam" id="PF00069">
    <property type="entry name" value="Pkinase"/>
    <property type="match status" value="1"/>
</dbReference>
<dbReference type="EC" id="2.7.11.22" evidence="2"/>
<dbReference type="SMART" id="SM01017">
    <property type="entry name" value="Arrestin_C"/>
    <property type="match status" value="1"/>
</dbReference>
<comment type="catalytic activity">
    <reaction evidence="8">
        <text>L-threonyl-[protein] + ATP = O-phospho-L-threonyl-[protein] + ADP + H(+)</text>
        <dbReference type="Rhea" id="RHEA:46608"/>
        <dbReference type="Rhea" id="RHEA-COMP:11060"/>
        <dbReference type="Rhea" id="RHEA-COMP:11605"/>
        <dbReference type="ChEBI" id="CHEBI:15378"/>
        <dbReference type="ChEBI" id="CHEBI:30013"/>
        <dbReference type="ChEBI" id="CHEBI:30616"/>
        <dbReference type="ChEBI" id="CHEBI:61977"/>
        <dbReference type="ChEBI" id="CHEBI:456216"/>
        <dbReference type="EC" id="2.7.11.22"/>
    </reaction>
</comment>
<organism evidence="12 13">
    <name type="scientific">Kipferlia bialata</name>
    <dbReference type="NCBI Taxonomy" id="797122"/>
    <lineage>
        <taxon>Eukaryota</taxon>
        <taxon>Metamonada</taxon>
        <taxon>Carpediemonas-like organisms</taxon>
        <taxon>Kipferlia</taxon>
    </lineage>
</organism>
<keyword evidence="6" id="KW-0418">Kinase</keyword>
<evidence type="ECO:0000256" key="1">
    <source>
        <dbReference type="ARBA" id="ARBA00006485"/>
    </source>
</evidence>
<dbReference type="InterPro" id="IPR014752">
    <property type="entry name" value="Arrestin-like_C"/>
</dbReference>
<dbReference type="SUPFAM" id="SSF81296">
    <property type="entry name" value="E set domains"/>
    <property type="match status" value="1"/>
</dbReference>
<evidence type="ECO:0000256" key="4">
    <source>
        <dbReference type="ARBA" id="ARBA00022679"/>
    </source>
</evidence>
<dbReference type="PROSITE" id="PS00108">
    <property type="entry name" value="PROTEIN_KINASE_ST"/>
    <property type="match status" value="1"/>
</dbReference>
<dbReference type="Gene3D" id="2.60.40.640">
    <property type="match status" value="1"/>
</dbReference>
<dbReference type="CDD" id="cd07829">
    <property type="entry name" value="STKc_CDK_like"/>
    <property type="match status" value="1"/>
</dbReference>
<dbReference type="PROSITE" id="PS50011">
    <property type="entry name" value="PROTEIN_KINASE_DOM"/>
    <property type="match status" value="1"/>
</dbReference>
<evidence type="ECO:0000256" key="3">
    <source>
        <dbReference type="ARBA" id="ARBA00022527"/>
    </source>
</evidence>
<dbReference type="EMBL" id="BDIP01000213">
    <property type="protein sequence ID" value="GIQ80649.1"/>
    <property type="molecule type" value="Genomic_DNA"/>
</dbReference>
<feature type="compositionally biased region" description="Basic and acidic residues" evidence="10">
    <location>
        <begin position="556"/>
        <end position="577"/>
    </location>
</feature>
<dbReference type="AlphaFoldDB" id="A0A9K3CP24"/>
<evidence type="ECO:0000256" key="9">
    <source>
        <dbReference type="ARBA" id="ARBA00048367"/>
    </source>
</evidence>
<evidence type="ECO:0000256" key="8">
    <source>
        <dbReference type="ARBA" id="ARBA00047811"/>
    </source>
</evidence>
<keyword evidence="7" id="KW-0067">ATP-binding</keyword>
<dbReference type="SMART" id="SM00220">
    <property type="entry name" value="S_TKc"/>
    <property type="match status" value="1"/>
</dbReference>